<evidence type="ECO:0000256" key="4">
    <source>
        <dbReference type="SAM" id="MobiDB-lite"/>
    </source>
</evidence>
<sequence>MKQAIGLVEVKGLASAIEVSDTMVKVANVELLGVEKAKGFGWMTVKVAGDVGAVKAAVDAGKAKAVANNVYLSALVIPRPANNLENFFFAKEKKASDLPAERSDKTPMVNEPVVEEAKKVSDQPKSEEEPVAAEPIKETTDKKEAVKEESIKEEPIKQDQVKKEKPIKEEPKKKKNPPKGSKKSSESKKKK</sequence>
<comment type="similarity">
    <text evidence="3">Belongs to the bacterial microcompartments protein family.</text>
</comment>
<dbReference type="Proteomes" id="UP001249240">
    <property type="component" value="Unassembled WGS sequence"/>
</dbReference>
<evidence type="ECO:0000256" key="1">
    <source>
        <dbReference type="ARBA" id="ARBA00024322"/>
    </source>
</evidence>
<feature type="compositionally biased region" description="Basic and acidic residues" evidence="4">
    <location>
        <begin position="135"/>
        <end position="172"/>
    </location>
</feature>
<dbReference type="PANTHER" id="PTHR33941">
    <property type="entry name" value="PROPANEDIOL UTILIZATION PROTEIN PDUA"/>
    <property type="match status" value="1"/>
</dbReference>
<accession>A0AAW8SW70</accession>
<proteinExistence type="inferred from homology"/>
<feature type="compositionally biased region" description="Basic and acidic residues" evidence="4">
    <location>
        <begin position="94"/>
        <end position="105"/>
    </location>
</feature>
<organism evidence="6 7">
    <name type="scientific">Enterococcus raffinosus</name>
    <dbReference type="NCBI Taxonomy" id="71452"/>
    <lineage>
        <taxon>Bacteria</taxon>
        <taxon>Bacillati</taxon>
        <taxon>Bacillota</taxon>
        <taxon>Bacilli</taxon>
        <taxon>Lactobacillales</taxon>
        <taxon>Enterococcaceae</taxon>
        <taxon>Enterococcus</taxon>
    </lineage>
</organism>
<gene>
    <name evidence="6" type="ORF">P7D78_11175</name>
</gene>
<name>A0AAW8SW70_9ENTE</name>
<feature type="compositionally biased region" description="Basic and acidic residues" evidence="4">
    <location>
        <begin position="115"/>
        <end position="128"/>
    </location>
</feature>
<evidence type="ECO:0000256" key="3">
    <source>
        <dbReference type="PROSITE-ProRule" id="PRU01278"/>
    </source>
</evidence>
<keyword evidence="2" id="KW-1283">Bacterial microcompartment</keyword>
<feature type="compositionally biased region" description="Basic residues" evidence="4">
    <location>
        <begin position="173"/>
        <end position="182"/>
    </location>
</feature>
<dbReference type="GO" id="GO:0031469">
    <property type="term" value="C:bacterial microcompartment"/>
    <property type="evidence" value="ECO:0007669"/>
    <property type="project" value="UniProtKB-SubCell"/>
</dbReference>
<evidence type="ECO:0000259" key="5">
    <source>
        <dbReference type="PROSITE" id="PS51930"/>
    </source>
</evidence>
<dbReference type="SMART" id="SM00877">
    <property type="entry name" value="BMC"/>
    <property type="match status" value="1"/>
</dbReference>
<dbReference type="SUPFAM" id="SSF143414">
    <property type="entry name" value="CcmK-like"/>
    <property type="match status" value="1"/>
</dbReference>
<dbReference type="RefSeq" id="WP_010746539.1">
    <property type="nucleotide sequence ID" value="NZ_BAAAXM010000040.1"/>
</dbReference>
<reference evidence="6" key="1">
    <citation type="submission" date="2023-03" db="EMBL/GenBank/DDBJ databases">
        <authorList>
            <person name="Shen W."/>
            <person name="Cai J."/>
        </authorList>
    </citation>
    <scope>NUCLEOTIDE SEQUENCE</scope>
    <source>
        <strain evidence="6">B646-2</strain>
    </source>
</reference>
<dbReference type="Gene3D" id="3.30.70.1710">
    <property type="match status" value="1"/>
</dbReference>
<dbReference type="PANTHER" id="PTHR33941:SF11">
    <property type="entry name" value="BACTERIAL MICROCOMPARTMENT SHELL PROTEIN PDUJ"/>
    <property type="match status" value="1"/>
</dbReference>
<evidence type="ECO:0000313" key="6">
    <source>
        <dbReference type="EMBL" id="MDT2538695.1"/>
    </source>
</evidence>
<evidence type="ECO:0000256" key="2">
    <source>
        <dbReference type="ARBA" id="ARBA00024446"/>
    </source>
</evidence>
<dbReference type="InterPro" id="IPR044872">
    <property type="entry name" value="CcmK/CsoS1_BMC"/>
</dbReference>
<protein>
    <submittedName>
        <fullName evidence="6">BMC domain-containing protein</fullName>
    </submittedName>
</protein>
<dbReference type="InterPro" id="IPR000249">
    <property type="entry name" value="BMC_dom"/>
</dbReference>
<dbReference type="PROSITE" id="PS51930">
    <property type="entry name" value="BMC_2"/>
    <property type="match status" value="1"/>
</dbReference>
<feature type="region of interest" description="Disordered" evidence="4">
    <location>
        <begin position="94"/>
        <end position="191"/>
    </location>
</feature>
<dbReference type="InterPro" id="IPR037233">
    <property type="entry name" value="CcmK-like_sf"/>
</dbReference>
<dbReference type="InterPro" id="IPR050575">
    <property type="entry name" value="BMC_shell"/>
</dbReference>
<dbReference type="EMBL" id="JARPXM010000010">
    <property type="protein sequence ID" value="MDT2538695.1"/>
    <property type="molecule type" value="Genomic_DNA"/>
</dbReference>
<dbReference type="Pfam" id="PF00936">
    <property type="entry name" value="BMC"/>
    <property type="match status" value="1"/>
</dbReference>
<comment type="caution">
    <text evidence="6">The sequence shown here is derived from an EMBL/GenBank/DDBJ whole genome shotgun (WGS) entry which is preliminary data.</text>
</comment>
<evidence type="ECO:0000313" key="7">
    <source>
        <dbReference type="Proteomes" id="UP001249240"/>
    </source>
</evidence>
<dbReference type="AlphaFoldDB" id="A0AAW8SW70"/>
<feature type="domain" description="BMC" evidence="5">
    <location>
        <begin position="4"/>
        <end position="89"/>
    </location>
</feature>
<comment type="subcellular location">
    <subcellularLocation>
        <location evidence="1">Bacterial microcompartment</location>
    </subcellularLocation>
</comment>